<feature type="transmembrane region" description="Helical" evidence="1">
    <location>
        <begin position="91"/>
        <end position="113"/>
    </location>
</feature>
<keyword evidence="1" id="KW-1133">Transmembrane helix</keyword>
<feature type="transmembrane region" description="Helical" evidence="1">
    <location>
        <begin position="197"/>
        <end position="225"/>
    </location>
</feature>
<gene>
    <name evidence="3" type="ORF">THRCLA_00078</name>
</gene>
<reference evidence="3 4" key="1">
    <citation type="journal article" date="2014" name="Genome Biol. Evol.">
        <title>The secreted proteins of Achlya hypogyna and Thraustotheca clavata identify the ancestral oomycete secretome and reveal gene acquisitions by horizontal gene transfer.</title>
        <authorList>
            <person name="Misner I."/>
            <person name="Blouin N."/>
            <person name="Leonard G."/>
            <person name="Richards T.A."/>
            <person name="Lane C.E."/>
        </authorList>
    </citation>
    <scope>NUCLEOTIDE SEQUENCE [LARGE SCALE GENOMIC DNA]</scope>
    <source>
        <strain evidence="3 4">ATCC 34112</strain>
    </source>
</reference>
<evidence type="ECO:0000313" key="4">
    <source>
        <dbReference type="Proteomes" id="UP000243217"/>
    </source>
</evidence>
<dbReference type="InterPro" id="IPR029058">
    <property type="entry name" value="AB_hydrolase_fold"/>
</dbReference>
<evidence type="ECO:0000313" key="3">
    <source>
        <dbReference type="EMBL" id="OQS07932.1"/>
    </source>
</evidence>
<feature type="transmembrane region" description="Helical" evidence="1">
    <location>
        <begin position="56"/>
        <end position="85"/>
    </location>
</feature>
<evidence type="ECO:0000256" key="1">
    <source>
        <dbReference type="SAM" id="Phobius"/>
    </source>
</evidence>
<dbReference type="PANTHER" id="PTHR45856">
    <property type="entry name" value="ALPHA/BETA-HYDROLASES SUPERFAMILY PROTEIN"/>
    <property type="match status" value="1"/>
</dbReference>
<dbReference type="InterPro" id="IPR051218">
    <property type="entry name" value="Sec_MonoDiacylglyc_Lipase"/>
</dbReference>
<keyword evidence="1" id="KW-0812">Transmembrane</keyword>
<keyword evidence="4" id="KW-1185">Reference proteome</keyword>
<name>A0A1W0ACC0_9STRA</name>
<evidence type="ECO:0000259" key="2">
    <source>
        <dbReference type="Pfam" id="PF01764"/>
    </source>
</evidence>
<feature type="domain" description="Fungal lipase-type" evidence="2">
    <location>
        <begin position="528"/>
        <end position="668"/>
    </location>
</feature>
<comment type="caution">
    <text evidence="3">The sequence shown here is derived from an EMBL/GenBank/DDBJ whole genome shotgun (WGS) entry which is preliminary data.</text>
</comment>
<accession>A0A1W0ACC0</accession>
<feature type="transmembrane region" description="Helical" evidence="1">
    <location>
        <begin position="231"/>
        <end position="253"/>
    </location>
</feature>
<feature type="transmembrane region" description="Helical" evidence="1">
    <location>
        <begin position="342"/>
        <end position="359"/>
    </location>
</feature>
<dbReference type="OrthoDB" id="58570at2759"/>
<proteinExistence type="predicted"/>
<sequence>MDVKSSLHRARSRFVRLIVNKEWDIKQERKEELTVLERNQSSWGFYRSLCQFRLGYLAFLVLISIIIFSFAFLMELFFCVFLPAAKEDPNYYLRSFLMLLTLPVMLVLLSYMFEESMRLFIDALSATEGGFANFRLSLAVLIHAFRHKPQMTREHTDLSNVDPYYGDNHELEMKERPRAADIEASDIGKDFDYSTFVIVDLICPIFFEVVTIIVFIISFIATFSVSDAFTAYIRAGFWIVSFYLVIWIIAHFWTCRSKRMRYMVLTYRVHRERINRELNKIQKNKWSEHFWLLDVGFRFFYCLTNTSKEDMPQSDAQSDTLSRWATFRAAVKAKNPYRRLHPNFKILLMLPCIFGGAFASFYSFYLGWPIMGCSLLLLASALRVRFPQIFGVSFFYFILAFVLIAFLFITSTMAIGTFVKGGSFDVRPPNYTDPNHSNISIAFVEKPGFNNIPQYPICYFEHQTLSIVDFVLIADAAYGSTISLQESMLRKRFNGTALSNWNVSDRSNLTSDHQQWMQIDFPDIKATVVAIRGTASAADALQDMHYWFGITIMQMANVFIPFLNQLPQEFVVHLLSLRFLKSFEPTPVYQKILDKVQILKETKPNVIIVGHSLGGAMAAMVGAKLHLPAVSFSGPGLIYSRGRFGIESEQEIRDYVLTVKPRGDIVPRVDRLGGLVQDIDCRRDNPKACHGTDTHACEFYLTCGDKRGRDWSRECKDYRSLAKKLDRNQPVDNDD</sequence>
<dbReference type="SUPFAM" id="SSF53474">
    <property type="entry name" value="alpha/beta-Hydrolases"/>
    <property type="match status" value="1"/>
</dbReference>
<dbReference type="Proteomes" id="UP000243217">
    <property type="component" value="Unassembled WGS sequence"/>
</dbReference>
<dbReference type="Pfam" id="PF01764">
    <property type="entry name" value="Lipase_3"/>
    <property type="match status" value="1"/>
</dbReference>
<protein>
    <recommendedName>
        <fullName evidence="2">Fungal lipase-type domain-containing protein</fullName>
    </recommendedName>
</protein>
<dbReference type="PANTHER" id="PTHR45856:SF11">
    <property type="entry name" value="FUNGAL LIPASE-LIKE DOMAIN-CONTAINING PROTEIN"/>
    <property type="match status" value="1"/>
</dbReference>
<feature type="transmembrane region" description="Helical" evidence="1">
    <location>
        <begin position="394"/>
        <end position="419"/>
    </location>
</feature>
<dbReference type="Gene3D" id="3.40.50.1820">
    <property type="entry name" value="alpha/beta hydrolase"/>
    <property type="match status" value="1"/>
</dbReference>
<organism evidence="3 4">
    <name type="scientific">Thraustotheca clavata</name>
    <dbReference type="NCBI Taxonomy" id="74557"/>
    <lineage>
        <taxon>Eukaryota</taxon>
        <taxon>Sar</taxon>
        <taxon>Stramenopiles</taxon>
        <taxon>Oomycota</taxon>
        <taxon>Saprolegniomycetes</taxon>
        <taxon>Saprolegniales</taxon>
        <taxon>Achlyaceae</taxon>
        <taxon>Thraustotheca</taxon>
    </lineage>
</organism>
<dbReference type="EMBL" id="JNBS01000026">
    <property type="protein sequence ID" value="OQS07932.1"/>
    <property type="molecule type" value="Genomic_DNA"/>
</dbReference>
<dbReference type="InterPro" id="IPR002921">
    <property type="entry name" value="Fungal_lipase-type"/>
</dbReference>
<dbReference type="AlphaFoldDB" id="A0A1W0ACC0"/>
<dbReference type="GO" id="GO:0006629">
    <property type="term" value="P:lipid metabolic process"/>
    <property type="evidence" value="ECO:0007669"/>
    <property type="project" value="InterPro"/>
</dbReference>
<keyword evidence="1" id="KW-0472">Membrane</keyword>